<protein>
    <submittedName>
        <fullName evidence="2">Oxalocrotonate tautomerase</fullName>
    </submittedName>
</protein>
<dbReference type="Proteomes" id="UP001303760">
    <property type="component" value="Unassembled WGS sequence"/>
</dbReference>
<feature type="domain" description="Tautomerase cis-CaaD-like" evidence="1">
    <location>
        <begin position="1"/>
        <end position="139"/>
    </location>
</feature>
<dbReference type="Gene3D" id="3.30.429.10">
    <property type="entry name" value="Macrophage Migration Inhibitory Factor"/>
    <property type="match status" value="1"/>
</dbReference>
<dbReference type="AlphaFoldDB" id="A0AAN7CCY4"/>
<reference evidence="2" key="2">
    <citation type="submission" date="2023-05" db="EMBL/GenBank/DDBJ databases">
        <authorList>
            <consortium name="Lawrence Berkeley National Laboratory"/>
            <person name="Steindorff A."/>
            <person name="Hensen N."/>
            <person name="Bonometti L."/>
            <person name="Westerberg I."/>
            <person name="Brannstrom I.O."/>
            <person name="Guillou S."/>
            <person name="Cros-Aarteil S."/>
            <person name="Calhoun S."/>
            <person name="Haridas S."/>
            <person name="Kuo A."/>
            <person name="Mondo S."/>
            <person name="Pangilinan J."/>
            <person name="Riley R."/>
            <person name="Labutti K."/>
            <person name="Andreopoulos B."/>
            <person name="Lipzen A."/>
            <person name="Chen C."/>
            <person name="Yanf M."/>
            <person name="Daum C."/>
            <person name="Ng V."/>
            <person name="Clum A."/>
            <person name="Ohm R."/>
            <person name="Martin F."/>
            <person name="Silar P."/>
            <person name="Natvig D."/>
            <person name="Lalanne C."/>
            <person name="Gautier V."/>
            <person name="Ament-Velasquez S.L."/>
            <person name="Kruys A."/>
            <person name="Hutchinson M.I."/>
            <person name="Powell A.J."/>
            <person name="Barry K."/>
            <person name="Miller A.N."/>
            <person name="Grigoriev I.V."/>
            <person name="Debuchy R."/>
            <person name="Gladieux P."/>
            <person name="Thoren M.H."/>
            <person name="Johannesson H."/>
        </authorList>
    </citation>
    <scope>NUCLEOTIDE SEQUENCE</scope>
    <source>
        <strain evidence="2">CBS 532.94</strain>
    </source>
</reference>
<evidence type="ECO:0000313" key="3">
    <source>
        <dbReference type="Proteomes" id="UP001303760"/>
    </source>
</evidence>
<evidence type="ECO:0000259" key="1">
    <source>
        <dbReference type="Pfam" id="PF14832"/>
    </source>
</evidence>
<name>A0AAN7CCY4_9PEZI</name>
<dbReference type="EMBL" id="MU860077">
    <property type="protein sequence ID" value="KAK4238972.1"/>
    <property type="molecule type" value="Genomic_DNA"/>
</dbReference>
<comment type="caution">
    <text evidence="2">The sequence shown here is derived from an EMBL/GenBank/DDBJ whole genome shotgun (WGS) entry which is preliminary data.</text>
</comment>
<dbReference type="Pfam" id="PF14832">
    <property type="entry name" value="Tautomerase_3"/>
    <property type="match status" value="1"/>
</dbReference>
<keyword evidence="3" id="KW-1185">Reference proteome</keyword>
<evidence type="ECO:0000313" key="2">
    <source>
        <dbReference type="EMBL" id="KAK4238972.1"/>
    </source>
</evidence>
<dbReference type="InterPro" id="IPR014347">
    <property type="entry name" value="Tautomerase/MIF_sf"/>
</dbReference>
<organism evidence="2 3">
    <name type="scientific">Achaetomium macrosporum</name>
    <dbReference type="NCBI Taxonomy" id="79813"/>
    <lineage>
        <taxon>Eukaryota</taxon>
        <taxon>Fungi</taxon>
        <taxon>Dikarya</taxon>
        <taxon>Ascomycota</taxon>
        <taxon>Pezizomycotina</taxon>
        <taxon>Sordariomycetes</taxon>
        <taxon>Sordariomycetidae</taxon>
        <taxon>Sordariales</taxon>
        <taxon>Chaetomiaceae</taxon>
        <taxon>Achaetomium</taxon>
    </lineage>
</organism>
<accession>A0AAN7CCY4</accession>
<dbReference type="InterPro" id="IPR028116">
    <property type="entry name" value="Cis-CaaD-like"/>
</dbReference>
<gene>
    <name evidence="2" type="ORF">C8A03DRAFT_14592</name>
</gene>
<reference evidence="2" key="1">
    <citation type="journal article" date="2023" name="Mol. Phylogenet. Evol.">
        <title>Genome-scale phylogeny and comparative genomics of the fungal order Sordariales.</title>
        <authorList>
            <person name="Hensen N."/>
            <person name="Bonometti L."/>
            <person name="Westerberg I."/>
            <person name="Brannstrom I.O."/>
            <person name="Guillou S."/>
            <person name="Cros-Aarteil S."/>
            <person name="Calhoun S."/>
            <person name="Haridas S."/>
            <person name="Kuo A."/>
            <person name="Mondo S."/>
            <person name="Pangilinan J."/>
            <person name="Riley R."/>
            <person name="LaButti K."/>
            <person name="Andreopoulos B."/>
            <person name="Lipzen A."/>
            <person name="Chen C."/>
            <person name="Yan M."/>
            <person name="Daum C."/>
            <person name="Ng V."/>
            <person name="Clum A."/>
            <person name="Steindorff A."/>
            <person name="Ohm R.A."/>
            <person name="Martin F."/>
            <person name="Silar P."/>
            <person name="Natvig D.O."/>
            <person name="Lalanne C."/>
            <person name="Gautier V."/>
            <person name="Ament-Velasquez S.L."/>
            <person name="Kruys A."/>
            <person name="Hutchinson M.I."/>
            <person name="Powell A.J."/>
            <person name="Barry K."/>
            <person name="Miller A.N."/>
            <person name="Grigoriev I.V."/>
            <person name="Debuchy R."/>
            <person name="Gladieux P."/>
            <person name="Hiltunen Thoren M."/>
            <person name="Johannesson H."/>
        </authorList>
    </citation>
    <scope>NUCLEOTIDE SEQUENCE</scope>
    <source>
        <strain evidence="2">CBS 532.94</strain>
    </source>
</reference>
<sequence length="151" mass="17018">MPLWLIFHPEEAFSTPESKQSLAADITSIYTRYGLPAFYVVVNFIPQPAVNTFVGGQNPSKPFVRFVVDHIAVHLGDNGAQMERIAALVDAALKPHVADKGYNWEYHIDETPRGLWKINGFAPPPFRSEAEKKWFELNRAVEWEKPPGASL</sequence>
<proteinExistence type="predicted"/>